<sequence>MKLKSIVRLVHEAELDAFKKGERIAWNDVILSRQTHIPELPTQIDQLSEAVAKQAGYISVIRALMTIFKS</sequence>
<comment type="caution">
    <text evidence="1">The sequence shown here is derived from an EMBL/GenBank/DDBJ whole genome shotgun (WGS) entry which is preliminary data.</text>
</comment>
<accession>A0A1F7I7Z9</accession>
<evidence type="ECO:0000313" key="1">
    <source>
        <dbReference type="EMBL" id="OGK39473.1"/>
    </source>
</evidence>
<dbReference type="AlphaFoldDB" id="A0A1F7I7Z9"/>
<organism evidence="1 2">
    <name type="scientific">Candidatus Roizmanbacteria bacterium RIFCSPLOWO2_01_FULL_37_12</name>
    <dbReference type="NCBI Taxonomy" id="1802056"/>
    <lineage>
        <taxon>Bacteria</taxon>
        <taxon>Candidatus Roizmaniibacteriota</taxon>
    </lineage>
</organism>
<dbReference type="EMBL" id="MGAG01000041">
    <property type="protein sequence ID" value="OGK39473.1"/>
    <property type="molecule type" value="Genomic_DNA"/>
</dbReference>
<name>A0A1F7I7Z9_9BACT</name>
<proteinExistence type="predicted"/>
<gene>
    <name evidence="1" type="ORF">A2954_03275</name>
</gene>
<reference evidence="1 2" key="1">
    <citation type="journal article" date="2016" name="Nat. Commun.">
        <title>Thousands of microbial genomes shed light on interconnected biogeochemical processes in an aquifer system.</title>
        <authorList>
            <person name="Anantharaman K."/>
            <person name="Brown C.T."/>
            <person name="Hug L.A."/>
            <person name="Sharon I."/>
            <person name="Castelle C.J."/>
            <person name="Probst A.J."/>
            <person name="Thomas B.C."/>
            <person name="Singh A."/>
            <person name="Wilkins M.J."/>
            <person name="Karaoz U."/>
            <person name="Brodie E.L."/>
            <person name="Williams K.H."/>
            <person name="Hubbard S.S."/>
            <person name="Banfield J.F."/>
        </authorList>
    </citation>
    <scope>NUCLEOTIDE SEQUENCE [LARGE SCALE GENOMIC DNA]</scope>
</reference>
<evidence type="ECO:0000313" key="2">
    <source>
        <dbReference type="Proteomes" id="UP000177698"/>
    </source>
</evidence>
<dbReference type="Proteomes" id="UP000177698">
    <property type="component" value="Unassembled WGS sequence"/>
</dbReference>
<protein>
    <submittedName>
        <fullName evidence="1">Uncharacterized protein</fullName>
    </submittedName>
</protein>